<feature type="chain" id="PRO_5008267466" description="DUF7707 domain-containing protein" evidence="1">
    <location>
        <begin position="22"/>
        <end position="214"/>
    </location>
</feature>
<feature type="domain" description="DUF7707" evidence="2">
    <location>
        <begin position="28"/>
        <end position="129"/>
    </location>
</feature>
<evidence type="ECO:0000256" key="1">
    <source>
        <dbReference type="SAM" id="SignalP"/>
    </source>
</evidence>
<evidence type="ECO:0000259" key="2">
    <source>
        <dbReference type="Pfam" id="PF24808"/>
    </source>
</evidence>
<evidence type="ECO:0000313" key="3">
    <source>
        <dbReference type="EMBL" id="KUJ11681.1"/>
    </source>
</evidence>
<dbReference type="STRING" id="149040.A0A194WUP0"/>
<evidence type="ECO:0000313" key="4">
    <source>
        <dbReference type="Proteomes" id="UP000070700"/>
    </source>
</evidence>
<reference evidence="3 4" key="1">
    <citation type="submission" date="2015-10" db="EMBL/GenBank/DDBJ databases">
        <title>Full genome of DAOMC 229536 Phialocephala scopiformis, a fungal endophyte of spruce producing the potent anti-insectan compound rugulosin.</title>
        <authorList>
            <consortium name="DOE Joint Genome Institute"/>
            <person name="Walker A.K."/>
            <person name="Frasz S.L."/>
            <person name="Seifert K.A."/>
            <person name="Miller J.D."/>
            <person name="Mondo S.J."/>
            <person name="Labutti K."/>
            <person name="Lipzen A."/>
            <person name="Dockter R."/>
            <person name="Kennedy M."/>
            <person name="Grigoriev I.V."/>
            <person name="Spatafora J.W."/>
        </authorList>
    </citation>
    <scope>NUCLEOTIDE SEQUENCE [LARGE SCALE GENOMIC DNA]</scope>
    <source>
        <strain evidence="3 4">CBS 120377</strain>
    </source>
</reference>
<sequence length="214" mass="23111">MPRMRATLICLLFIFTGVANAQLGANSTIDPSTVSATVRSQWCEAQINTCGVLCSGDANTNTCDTTTLDYGCTCASNSSAPGLLYYTETIPTYCCEQNYANCISAASGDASAQATCQQNEKTNCGHLDPANFTAVPVASASTSSATQQPRLANQVAHYARRQRARQVQALRPIPRNKQTLEPLLPPTQVPTQIMVFRRAQRQESESELHSAHFS</sequence>
<organism evidence="3 4">
    <name type="scientific">Mollisia scopiformis</name>
    <name type="common">Conifer needle endophyte fungus</name>
    <name type="synonym">Phialocephala scopiformis</name>
    <dbReference type="NCBI Taxonomy" id="149040"/>
    <lineage>
        <taxon>Eukaryota</taxon>
        <taxon>Fungi</taxon>
        <taxon>Dikarya</taxon>
        <taxon>Ascomycota</taxon>
        <taxon>Pezizomycotina</taxon>
        <taxon>Leotiomycetes</taxon>
        <taxon>Helotiales</taxon>
        <taxon>Mollisiaceae</taxon>
        <taxon>Mollisia</taxon>
    </lineage>
</organism>
<dbReference type="InterPro" id="IPR056124">
    <property type="entry name" value="DUF7707"/>
</dbReference>
<feature type="signal peptide" evidence="1">
    <location>
        <begin position="1"/>
        <end position="21"/>
    </location>
</feature>
<keyword evidence="1" id="KW-0732">Signal</keyword>
<keyword evidence="4" id="KW-1185">Reference proteome</keyword>
<dbReference type="OrthoDB" id="2121879at2759"/>
<proteinExistence type="predicted"/>
<dbReference type="PANTHER" id="PTHR38118">
    <property type="entry name" value="ANCHORED CELL WALL PROTEIN 11-RELATED"/>
    <property type="match status" value="1"/>
</dbReference>
<gene>
    <name evidence="3" type="ORF">LY89DRAFT_229665</name>
</gene>
<dbReference type="InParanoid" id="A0A194WUP0"/>
<dbReference type="PANTHER" id="PTHR38118:SF3">
    <property type="entry name" value="ANCHORED CELL WALL PROTEIN 11"/>
    <property type="match status" value="1"/>
</dbReference>
<dbReference type="EMBL" id="KQ947426">
    <property type="protein sequence ID" value="KUJ11681.1"/>
    <property type="molecule type" value="Genomic_DNA"/>
</dbReference>
<accession>A0A194WUP0</accession>
<dbReference type="Proteomes" id="UP000070700">
    <property type="component" value="Unassembled WGS sequence"/>
</dbReference>
<dbReference type="KEGG" id="psco:LY89DRAFT_229665"/>
<dbReference type="AlphaFoldDB" id="A0A194WUP0"/>
<protein>
    <recommendedName>
        <fullName evidence="2">DUF7707 domain-containing protein</fullName>
    </recommendedName>
</protein>
<dbReference type="RefSeq" id="XP_018066036.1">
    <property type="nucleotide sequence ID" value="XM_018206026.1"/>
</dbReference>
<dbReference type="Pfam" id="PF24808">
    <property type="entry name" value="DUF7707"/>
    <property type="match status" value="1"/>
</dbReference>
<dbReference type="GeneID" id="28815752"/>
<name>A0A194WUP0_MOLSC</name>